<accession>A0A650DGB4</accession>
<dbReference type="Proteomes" id="UP000433151">
    <property type="component" value="Segment"/>
</dbReference>
<organism evidence="1 2">
    <name type="scientific">Escherichia phage Ec_Makalu_002</name>
    <dbReference type="NCBI Taxonomy" id="2682770"/>
    <lineage>
        <taxon>Viruses</taxon>
        <taxon>Duplodnaviria</taxon>
        <taxon>Heunggongvirae</taxon>
        <taxon>Uroviricota</taxon>
        <taxon>Caudoviricetes</taxon>
        <taxon>Pantevenvirales</taxon>
        <taxon>Straboviridae</taxon>
        <taxon>Krischvirus</taxon>
        <taxon>Krischvirus gec3s</taxon>
    </lineage>
</organism>
<evidence type="ECO:0000313" key="2">
    <source>
        <dbReference type="Proteomes" id="UP000433151"/>
    </source>
</evidence>
<sequence length="34" mass="4151">MSFWIQKTIQNSLKRVFRALLKHTRHMHQINSLS</sequence>
<protein>
    <submittedName>
        <fullName evidence="1">Uncharacterized protein</fullName>
    </submittedName>
</protein>
<proteinExistence type="predicted"/>
<reference evidence="1 2" key="1">
    <citation type="submission" date="2019-11" db="EMBL/GenBank/DDBJ databases">
        <title>Complete genome sequence of bacteriophage Ec_Makalu_002.</title>
        <authorList>
            <person name="Dhungana G."/>
            <person name="Malla R."/>
            <person name="Adhya S."/>
            <person name="Rajaure M."/>
        </authorList>
    </citation>
    <scope>NUCLEOTIDE SEQUENCE [LARGE SCALE GENOMIC DNA]</scope>
</reference>
<evidence type="ECO:0000313" key="1">
    <source>
        <dbReference type="EMBL" id="QGS83676.1"/>
    </source>
</evidence>
<gene>
    <name evidence="1" type="ORF">Makalu002_071</name>
</gene>
<dbReference type="EMBL" id="MN709127">
    <property type="protein sequence ID" value="QGS83676.1"/>
    <property type="molecule type" value="Genomic_DNA"/>
</dbReference>
<name>A0A650DGB4_9CAUD</name>